<dbReference type="InterPro" id="IPR026019">
    <property type="entry name" value="Ribul_P_3_epim"/>
</dbReference>
<feature type="binding site" evidence="10 14">
    <location>
        <begin position="147"/>
        <end position="150"/>
    </location>
    <ligand>
        <name>substrate</name>
    </ligand>
</feature>
<dbReference type="AlphaFoldDB" id="A0A062XLA0"/>
<dbReference type="GO" id="GO:0004750">
    <property type="term" value="F:D-ribulose-phosphate 3-epimerase activity"/>
    <property type="evidence" value="ECO:0007669"/>
    <property type="project" value="UniProtKB-UniRule"/>
</dbReference>
<dbReference type="EC" id="5.1.3.1" evidence="7 10"/>
<dbReference type="Proteomes" id="UP000027284">
    <property type="component" value="Unassembled WGS sequence"/>
</dbReference>
<feature type="binding site" evidence="10 13">
    <location>
        <position position="180"/>
    </location>
    <ligand>
        <name>a divalent metal cation</name>
        <dbReference type="ChEBI" id="CHEBI:60240"/>
    </ligand>
</feature>
<reference evidence="15" key="2">
    <citation type="journal article" date="2020" name="mSystems">
        <title>Genome- and Community-Level Interaction Insights into Carbon Utilization and Element Cycling Functions of Hydrothermarchaeota in Hydrothermal Sediment.</title>
        <authorList>
            <person name="Zhou Z."/>
            <person name="Liu Y."/>
            <person name="Xu W."/>
            <person name="Pan J."/>
            <person name="Luo Z.H."/>
            <person name="Li M."/>
        </authorList>
    </citation>
    <scope>NUCLEOTIDE SEQUENCE [LARGE SCALE GENOMIC DNA]</scope>
    <source>
        <strain evidence="15">SpSt-299</strain>
    </source>
</reference>
<evidence type="ECO:0000256" key="2">
    <source>
        <dbReference type="ARBA" id="ARBA00001936"/>
    </source>
</evidence>
<feature type="binding site" evidence="10 14">
    <location>
        <position position="71"/>
    </location>
    <ligand>
        <name>substrate</name>
    </ligand>
</feature>
<feature type="active site" description="Proton acceptor" evidence="10 12">
    <location>
        <position position="40"/>
    </location>
</feature>
<keyword evidence="13" id="KW-0170">Cobalt</keyword>
<comment type="similarity">
    <text evidence="6 10 11">Belongs to the ribulose-phosphate 3-epimerase family.</text>
</comment>
<feature type="active site" description="Proton donor" evidence="10 12">
    <location>
        <position position="180"/>
    </location>
</feature>
<comment type="pathway">
    <text evidence="10">Carbohydrate degradation.</text>
</comment>
<comment type="cofactor">
    <cofactor evidence="10 13">
        <name>a divalent metal cation</name>
        <dbReference type="ChEBI" id="CHEBI:60240"/>
    </cofactor>
    <text evidence="10 13">Binds 1 divalent metal cation per subunit.</text>
</comment>
<keyword evidence="9 10" id="KW-0413">Isomerase</keyword>
<sequence>MGQPVKPVKVAPSLLAADFTRLGEEVQEVERAGADLLHFDVMDGVFVPNLSFGPVVCQAVRRVSALPLDVHLMVTKPEVLIEPFAKAGAHRLSVHVEAVTHLHRVLAQIREAGMVPGVALNPLTPLASLDEVWPFVGFILLMTVNPGFGGQSLIPETVGKLGRLARIREQVAPHVELVVDGGVTVDNAPALRQAGADVLVAGTAVFAEADRQRAISLLKGGS</sequence>
<dbReference type="OrthoDB" id="1645589at2"/>
<dbReference type="InterPro" id="IPR013785">
    <property type="entry name" value="Aldolase_TIM"/>
</dbReference>
<organism evidence="16 17">
    <name type="scientific">Thermoanaerobaculum aquaticum</name>
    <dbReference type="NCBI Taxonomy" id="1312852"/>
    <lineage>
        <taxon>Bacteria</taxon>
        <taxon>Pseudomonadati</taxon>
        <taxon>Acidobacteriota</taxon>
        <taxon>Thermoanaerobaculia</taxon>
        <taxon>Thermoanaerobaculales</taxon>
        <taxon>Thermoanaerobaculaceae</taxon>
        <taxon>Thermoanaerobaculum</taxon>
    </lineage>
</organism>
<gene>
    <name evidence="10 15" type="primary">rpe</name>
    <name evidence="16" type="ORF">EG19_06140</name>
    <name evidence="15" type="ORF">ENQ31_04835</name>
</gene>
<feature type="binding site" evidence="14">
    <location>
        <position position="182"/>
    </location>
    <ligand>
        <name>substrate</name>
    </ligand>
</feature>
<comment type="function">
    <text evidence="10">Catalyzes the reversible epimerization of D-ribulose 5-phosphate to D-xylulose 5-phosphate.</text>
</comment>
<comment type="cofactor">
    <cofactor evidence="2">
        <name>Mn(2+)</name>
        <dbReference type="ChEBI" id="CHEBI:29035"/>
    </cofactor>
</comment>
<evidence type="ECO:0000313" key="15">
    <source>
        <dbReference type="EMBL" id="HET47468.1"/>
    </source>
</evidence>
<feature type="binding site" evidence="14">
    <location>
        <begin position="202"/>
        <end position="203"/>
    </location>
    <ligand>
        <name>substrate</name>
    </ligand>
</feature>
<dbReference type="NCBIfam" id="TIGR01163">
    <property type="entry name" value="rpe"/>
    <property type="match status" value="1"/>
</dbReference>
<dbReference type="Pfam" id="PF00834">
    <property type="entry name" value="Ribul_P_3_epim"/>
    <property type="match status" value="1"/>
</dbReference>
<dbReference type="EMBL" id="JMFG01000023">
    <property type="protein sequence ID" value="KDA53327.1"/>
    <property type="molecule type" value="Genomic_DNA"/>
</dbReference>
<evidence type="ECO:0000256" key="13">
    <source>
        <dbReference type="PIRSR" id="PIRSR001461-2"/>
    </source>
</evidence>
<feature type="binding site" evidence="10 14">
    <location>
        <position position="13"/>
    </location>
    <ligand>
        <name>substrate</name>
    </ligand>
</feature>
<evidence type="ECO:0000256" key="14">
    <source>
        <dbReference type="PIRSR" id="PIRSR001461-3"/>
    </source>
</evidence>
<comment type="caution">
    <text evidence="16">The sequence shown here is derived from an EMBL/GenBank/DDBJ whole genome shotgun (WGS) entry which is preliminary data.</text>
</comment>
<evidence type="ECO:0000256" key="3">
    <source>
        <dbReference type="ARBA" id="ARBA00001941"/>
    </source>
</evidence>
<keyword evidence="13" id="KW-0862">Zinc</keyword>
<evidence type="ECO:0000256" key="10">
    <source>
        <dbReference type="HAMAP-Rule" id="MF_02227"/>
    </source>
</evidence>
<keyword evidence="10 11" id="KW-0119">Carbohydrate metabolism</keyword>
<name>A0A062XLA0_9BACT</name>
<dbReference type="PANTHER" id="PTHR11749">
    <property type="entry name" value="RIBULOSE-5-PHOSPHATE-3-EPIMERASE"/>
    <property type="match status" value="1"/>
</dbReference>
<keyword evidence="17" id="KW-1185">Reference proteome</keyword>
<reference evidence="16 17" key="1">
    <citation type="submission" date="2014-04" db="EMBL/GenBank/DDBJ databases">
        <title>The Genome Sequence of Thermoanaerobaculum aquaticum MP-01, The First Cultivated Group 23 Acidobacterium.</title>
        <authorList>
            <person name="Stamps B.W."/>
            <person name="Losey N.A."/>
            <person name="Lawson P.A."/>
            <person name="Stevenson B.S."/>
        </authorList>
    </citation>
    <scope>NUCLEOTIDE SEQUENCE [LARGE SCALE GENOMIC DNA]</scope>
    <source>
        <strain evidence="16 17">MP-01</strain>
    </source>
</reference>
<keyword evidence="13" id="KW-0464">Manganese</keyword>
<dbReference type="RefSeq" id="WP_038049852.1">
    <property type="nucleotide sequence ID" value="NZ_JMFG01000023.1"/>
</dbReference>
<feature type="binding site" evidence="10">
    <location>
        <begin position="180"/>
        <end position="182"/>
    </location>
    <ligand>
        <name>substrate</name>
    </ligand>
</feature>
<dbReference type="SUPFAM" id="SSF51366">
    <property type="entry name" value="Ribulose-phoshate binding barrel"/>
    <property type="match status" value="1"/>
</dbReference>
<comment type="cofactor">
    <cofactor evidence="3">
        <name>Co(2+)</name>
        <dbReference type="ChEBI" id="CHEBI:48828"/>
    </cofactor>
</comment>
<evidence type="ECO:0000256" key="8">
    <source>
        <dbReference type="ARBA" id="ARBA00022723"/>
    </source>
</evidence>
<evidence type="ECO:0000313" key="17">
    <source>
        <dbReference type="Proteomes" id="UP000027284"/>
    </source>
</evidence>
<evidence type="ECO:0000313" key="16">
    <source>
        <dbReference type="EMBL" id="KDA53327.1"/>
    </source>
</evidence>
<feature type="binding site" evidence="10 13">
    <location>
        <position position="71"/>
    </location>
    <ligand>
        <name>a divalent metal cation</name>
        <dbReference type="ChEBI" id="CHEBI:60240"/>
    </ligand>
</feature>
<dbReference type="HAMAP" id="MF_02227">
    <property type="entry name" value="RPE"/>
    <property type="match status" value="1"/>
</dbReference>
<dbReference type="NCBIfam" id="NF004076">
    <property type="entry name" value="PRK05581.1-4"/>
    <property type="match status" value="1"/>
</dbReference>
<evidence type="ECO:0000256" key="6">
    <source>
        <dbReference type="ARBA" id="ARBA00009541"/>
    </source>
</evidence>
<evidence type="ECO:0000256" key="1">
    <source>
        <dbReference type="ARBA" id="ARBA00001782"/>
    </source>
</evidence>
<dbReference type="InterPro" id="IPR000056">
    <property type="entry name" value="Ribul_P_3_epim-like"/>
</dbReference>
<dbReference type="CDD" id="cd00429">
    <property type="entry name" value="RPE"/>
    <property type="match status" value="1"/>
</dbReference>
<dbReference type="GO" id="GO:0019323">
    <property type="term" value="P:pentose catabolic process"/>
    <property type="evidence" value="ECO:0007669"/>
    <property type="project" value="UniProtKB-UniRule"/>
</dbReference>
<feature type="binding site" evidence="10 13">
    <location>
        <position position="38"/>
    </location>
    <ligand>
        <name>a divalent metal cation</name>
        <dbReference type="ChEBI" id="CHEBI:60240"/>
    </ligand>
</feature>
<evidence type="ECO:0000256" key="9">
    <source>
        <dbReference type="ARBA" id="ARBA00023235"/>
    </source>
</evidence>
<keyword evidence="8 10" id="KW-0479">Metal-binding</keyword>
<comment type="caution">
    <text evidence="10">Lacks conserved residue(s) required for the propagation of feature annotation.</text>
</comment>
<proteinExistence type="inferred from homology"/>
<dbReference type="GO" id="GO:0046872">
    <property type="term" value="F:metal ion binding"/>
    <property type="evidence" value="ECO:0007669"/>
    <property type="project" value="UniProtKB-UniRule"/>
</dbReference>
<dbReference type="STRING" id="1312852.EG19_06140"/>
<evidence type="ECO:0000256" key="4">
    <source>
        <dbReference type="ARBA" id="ARBA00001947"/>
    </source>
</evidence>
<dbReference type="Gene3D" id="3.20.20.70">
    <property type="entry name" value="Aldolase class I"/>
    <property type="match status" value="1"/>
</dbReference>
<dbReference type="GO" id="GO:0005737">
    <property type="term" value="C:cytoplasm"/>
    <property type="evidence" value="ECO:0007669"/>
    <property type="project" value="UniProtKB-ARBA"/>
</dbReference>
<evidence type="ECO:0000256" key="7">
    <source>
        <dbReference type="ARBA" id="ARBA00013188"/>
    </source>
</evidence>
<feature type="binding site" evidence="10 13">
    <location>
        <position position="40"/>
    </location>
    <ligand>
        <name>a divalent metal cation</name>
        <dbReference type="ChEBI" id="CHEBI:60240"/>
    </ligand>
</feature>
<evidence type="ECO:0000256" key="11">
    <source>
        <dbReference type="PIRNR" id="PIRNR001461"/>
    </source>
</evidence>
<dbReference type="InterPro" id="IPR011060">
    <property type="entry name" value="RibuloseP-bd_barrel"/>
</dbReference>
<dbReference type="EMBL" id="DSMR01000353">
    <property type="protein sequence ID" value="HET47468.1"/>
    <property type="molecule type" value="Genomic_DNA"/>
</dbReference>
<protein>
    <recommendedName>
        <fullName evidence="7 10">Ribulose-phosphate 3-epimerase</fullName>
        <ecNumber evidence="7 10">5.1.3.1</ecNumber>
    </recommendedName>
</protein>
<comment type="cofactor">
    <cofactor evidence="4">
        <name>Zn(2+)</name>
        <dbReference type="ChEBI" id="CHEBI:29105"/>
    </cofactor>
</comment>
<accession>A0A062XLA0</accession>
<comment type="cofactor">
    <cofactor evidence="5">
        <name>Fe(2+)</name>
        <dbReference type="ChEBI" id="CHEBI:29033"/>
    </cofactor>
</comment>
<comment type="catalytic activity">
    <reaction evidence="1 10 11">
        <text>D-ribulose 5-phosphate = D-xylulose 5-phosphate</text>
        <dbReference type="Rhea" id="RHEA:13677"/>
        <dbReference type="ChEBI" id="CHEBI:57737"/>
        <dbReference type="ChEBI" id="CHEBI:58121"/>
        <dbReference type="EC" id="5.1.3.1"/>
    </reaction>
</comment>
<dbReference type="PIRSF" id="PIRSF001461">
    <property type="entry name" value="RPE"/>
    <property type="match status" value="1"/>
</dbReference>
<dbReference type="FunFam" id="3.20.20.70:FF:000004">
    <property type="entry name" value="Ribulose-phosphate 3-epimerase"/>
    <property type="match status" value="1"/>
</dbReference>
<evidence type="ECO:0000256" key="5">
    <source>
        <dbReference type="ARBA" id="ARBA00001954"/>
    </source>
</evidence>
<dbReference type="GO" id="GO:0006098">
    <property type="term" value="P:pentose-phosphate shunt"/>
    <property type="evidence" value="ECO:0007669"/>
    <property type="project" value="UniProtKB-UniRule"/>
</dbReference>
<dbReference type="PROSITE" id="PS01085">
    <property type="entry name" value="RIBUL_P_3_EPIMER_1"/>
    <property type="match status" value="1"/>
</dbReference>
<evidence type="ECO:0000256" key="12">
    <source>
        <dbReference type="PIRSR" id="PIRSR001461-1"/>
    </source>
</evidence>